<accession>A0A094YIV4</accession>
<feature type="domain" description="NADH-quinone oxidoreductase subunit D" evidence="8">
    <location>
        <begin position="153"/>
        <end position="423"/>
    </location>
</feature>
<keyword evidence="6" id="KW-0472">Membrane</keyword>
<dbReference type="EMBL" id="JPGK01000008">
    <property type="protein sequence ID" value="KGA93116.1"/>
    <property type="molecule type" value="Genomic_DNA"/>
</dbReference>
<evidence type="ECO:0000256" key="1">
    <source>
        <dbReference type="ARBA" id="ARBA00002378"/>
    </source>
</evidence>
<dbReference type="GO" id="GO:0005886">
    <property type="term" value="C:plasma membrane"/>
    <property type="evidence" value="ECO:0007669"/>
    <property type="project" value="UniProtKB-SubCell"/>
</dbReference>
<dbReference type="HAMAP" id="MF_01358">
    <property type="entry name" value="NDH1_NuoD"/>
    <property type="match status" value="1"/>
</dbReference>
<evidence type="ECO:0000256" key="4">
    <source>
        <dbReference type="ARBA" id="ARBA00022967"/>
    </source>
</evidence>
<comment type="subcellular location">
    <subcellularLocation>
        <location evidence="6">Cell membrane</location>
        <topology evidence="6">Peripheral membrane protein</topology>
        <orientation evidence="6">Cytoplasmic side</orientation>
    </subcellularLocation>
</comment>
<dbReference type="Gene3D" id="1.10.645.10">
    <property type="entry name" value="Cytochrome-c3 Hydrogenase, chain B"/>
    <property type="match status" value="1"/>
</dbReference>
<dbReference type="SUPFAM" id="SSF56762">
    <property type="entry name" value="HydB/Nqo4-like"/>
    <property type="match status" value="1"/>
</dbReference>
<comment type="caution">
    <text evidence="9">The sequence shown here is derived from an EMBL/GenBank/DDBJ whole genome shotgun (WGS) entry which is preliminary data.</text>
</comment>
<comment type="subunit">
    <text evidence="6">NDH-1 is composed of 14 different subunits. Subunits NuoB, C, D, E, F, and G constitute the peripheral sector of the complex.</text>
</comment>
<evidence type="ECO:0000256" key="7">
    <source>
        <dbReference type="RuleBase" id="RU003685"/>
    </source>
</evidence>
<dbReference type="EC" id="7.1.1.-" evidence="6"/>
<dbReference type="NCBIfam" id="NF004739">
    <property type="entry name" value="PRK06075.1"/>
    <property type="match status" value="1"/>
</dbReference>
<sequence>METDKNTGVKEDIRQKEIVLGSLRQAVLQNLDSSIQTDQFLLNMGPQHPSTHGVLRVLLELDGERIKRSVPDLGYLHRGTEKIAEYRTYNQIIPLTDRLDYVSAMANNYAFVRTVEKLLQLKVPERAEFVRTIVAEVQRIVNHLFWLGTQALDIGAMSVFFYTFREREVLLDIFEILCGARLTTNYYRVGGVESDIPQHVIDRLYKFVETFEGHIQEYNTLLETNRIWLARTKNIAVITGEDAINFGLSGPTLRGSGVPYDLRKFEPYGAYDQVEFDVPVGQNGDIYDRYWIRIEEMRQSAKIIRQCLDKLPNGPIMTDDHKVSFPEKGNVMHNMETLIHHFLLVVHGFNVPPGDTYCGTETPKGELGFYIVSDGSGKPYRMKIRAPSFVNMGAFDFMAKGYMIADIITIFGTYDIVMGECDR</sequence>
<dbReference type="InterPro" id="IPR022885">
    <property type="entry name" value="NDH1_su_D/H"/>
</dbReference>
<evidence type="ECO:0000313" key="10">
    <source>
        <dbReference type="Proteomes" id="UP000029452"/>
    </source>
</evidence>
<dbReference type="InterPro" id="IPR029014">
    <property type="entry name" value="NiFe-Hase_large"/>
</dbReference>
<dbReference type="PROSITE" id="PS00535">
    <property type="entry name" value="COMPLEX1_49K"/>
    <property type="match status" value="1"/>
</dbReference>
<dbReference type="InterPro" id="IPR001135">
    <property type="entry name" value="NADH_Q_OxRdtase_suD"/>
</dbReference>
<keyword evidence="9" id="KW-0560">Oxidoreductase</keyword>
<dbReference type="Pfam" id="PF00346">
    <property type="entry name" value="Complex1_49kDa"/>
    <property type="match status" value="1"/>
</dbReference>
<organism evidence="9 10">
    <name type="scientific">Leptospirillum ferriphilum</name>
    <dbReference type="NCBI Taxonomy" id="178606"/>
    <lineage>
        <taxon>Bacteria</taxon>
        <taxon>Pseudomonadati</taxon>
        <taxon>Nitrospirota</taxon>
        <taxon>Nitrospiria</taxon>
        <taxon>Nitrospirales</taxon>
        <taxon>Nitrospiraceae</taxon>
        <taxon>Leptospirillum</taxon>
    </lineage>
</organism>
<dbReference type="GO" id="GO:0048038">
    <property type="term" value="F:quinone binding"/>
    <property type="evidence" value="ECO:0007669"/>
    <property type="project" value="UniProtKB-KW"/>
</dbReference>
<comment type="similarity">
    <text evidence="2 6 7">Belongs to the complex I 49 kDa subunit family.</text>
</comment>
<keyword evidence="6" id="KW-1003">Cell membrane</keyword>
<keyword evidence="5 6" id="KW-0520">NAD</keyword>
<keyword evidence="6" id="KW-0874">Quinone</keyword>
<dbReference type="GO" id="GO:0050136">
    <property type="term" value="F:NADH dehydrogenase (quinone) (non-electrogenic) activity"/>
    <property type="evidence" value="ECO:0007669"/>
    <property type="project" value="UniProtKB-UniRule"/>
</dbReference>
<dbReference type="AlphaFoldDB" id="A0A094YIV4"/>
<comment type="function">
    <text evidence="1 6">NDH-1 shuttles electrons from NADH, via FMN and iron-sulfur (Fe-S) centers, to quinones in the respiratory chain. The immediate electron acceptor for the enzyme in this species is believed to be ubiquinone. Couples the redox reaction to proton translocation (for every two electrons transferred, four hydrogen ions are translocated across the cytoplasmic membrane), and thus conserves the redox energy in a proton gradient.</text>
</comment>
<dbReference type="OrthoDB" id="9801496at2"/>
<evidence type="ECO:0000256" key="5">
    <source>
        <dbReference type="ARBA" id="ARBA00023027"/>
    </source>
</evidence>
<dbReference type="PATRIC" id="fig|178606.4.peg.2065"/>
<dbReference type="PANTHER" id="PTHR11993">
    <property type="entry name" value="NADH-UBIQUINONE OXIDOREDUCTASE 49 KDA SUBUNIT"/>
    <property type="match status" value="1"/>
</dbReference>
<dbReference type="InterPro" id="IPR014029">
    <property type="entry name" value="NADH_UbQ_OxRdtase_49kDa_CS"/>
</dbReference>
<dbReference type="Proteomes" id="UP000029452">
    <property type="component" value="Unassembled WGS sequence"/>
</dbReference>
<gene>
    <name evidence="6" type="primary">nuoD</name>
    <name evidence="9" type="ORF">LptCag_1811</name>
</gene>
<dbReference type="NCBIfam" id="TIGR01962">
    <property type="entry name" value="NuoD"/>
    <property type="match status" value="1"/>
</dbReference>
<evidence type="ECO:0000256" key="2">
    <source>
        <dbReference type="ARBA" id="ARBA00005769"/>
    </source>
</evidence>
<evidence type="ECO:0000256" key="3">
    <source>
        <dbReference type="ARBA" id="ARBA00022448"/>
    </source>
</evidence>
<evidence type="ECO:0000313" key="9">
    <source>
        <dbReference type="EMBL" id="KGA93116.1"/>
    </source>
</evidence>
<evidence type="ECO:0000256" key="6">
    <source>
        <dbReference type="HAMAP-Rule" id="MF_01358"/>
    </source>
</evidence>
<proteinExistence type="inferred from homology"/>
<keyword evidence="4 6" id="KW-1278">Translocase</keyword>
<evidence type="ECO:0000259" key="8">
    <source>
        <dbReference type="Pfam" id="PF00346"/>
    </source>
</evidence>
<dbReference type="GO" id="GO:0051287">
    <property type="term" value="F:NAD binding"/>
    <property type="evidence" value="ECO:0007669"/>
    <property type="project" value="InterPro"/>
</dbReference>
<name>A0A094YIV4_9BACT</name>
<dbReference type="PANTHER" id="PTHR11993:SF10">
    <property type="entry name" value="NADH DEHYDROGENASE [UBIQUINONE] IRON-SULFUR PROTEIN 2, MITOCHONDRIAL"/>
    <property type="match status" value="1"/>
</dbReference>
<reference evidence="9 10" key="1">
    <citation type="submission" date="2014-06" db="EMBL/GenBank/DDBJ databases">
        <title>Draft genome sequence of iron oxidizing acidophile Leptospirillum ferriphilum DSM14647.</title>
        <authorList>
            <person name="Cardenas J.P."/>
            <person name="Lazcano M."/>
            <person name="Ossandon F.J."/>
            <person name="Corbett M."/>
            <person name="Holmes D.S."/>
            <person name="Watkin E."/>
        </authorList>
    </citation>
    <scope>NUCLEOTIDE SEQUENCE [LARGE SCALE GENOMIC DNA]</scope>
    <source>
        <strain evidence="9 10">DSM 14647</strain>
    </source>
</reference>
<comment type="catalytic activity">
    <reaction evidence="6">
        <text>a quinone + NADH + 5 H(+)(in) = a quinol + NAD(+) + 4 H(+)(out)</text>
        <dbReference type="Rhea" id="RHEA:57888"/>
        <dbReference type="ChEBI" id="CHEBI:15378"/>
        <dbReference type="ChEBI" id="CHEBI:24646"/>
        <dbReference type="ChEBI" id="CHEBI:57540"/>
        <dbReference type="ChEBI" id="CHEBI:57945"/>
        <dbReference type="ChEBI" id="CHEBI:132124"/>
    </reaction>
</comment>
<keyword evidence="3 6" id="KW-0813">Transport</keyword>
<protein>
    <recommendedName>
        <fullName evidence="6">NADH-quinone oxidoreductase subunit D</fullName>
        <ecNumber evidence="6">7.1.1.-</ecNumber>
    </recommendedName>
    <alternativeName>
        <fullName evidence="6">NADH dehydrogenase I subunit D</fullName>
    </alternativeName>
    <alternativeName>
        <fullName evidence="6">NDH-1 subunit D</fullName>
    </alternativeName>
</protein>
<keyword evidence="6 9" id="KW-0830">Ubiquinone</keyword>